<keyword evidence="4" id="KW-0378">Hydrolase</keyword>
<evidence type="ECO:0000256" key="5">
    <source>
        <dbReference type="ARBA" id="ARBA00023180"/>
    </source>
</evidence>
<dbReference type="EMBL" id="OU503044">
    <property type="protein sequence ID" value="CAI9768555.1"/>
    <property type="molecule type" value="Genomic_DNA"/>
</dbReference>
<evidence type="ECO:0000313" key="6">
    <source>
        <dbReference type="EMBL" id="CAI9768555.1"/>
    </source>
</evidence>
<comment type="similarity">
    <text evidence="1">Belongs to the peptidase S28 family.</text>
</comment>
<evidence type="ECO:0008006" key="8">
    <source>
        <dbReference type="Google" id="ProtNLM"/>
    </source>
</evidence>
<accession>A0AAD1ZJS5</accession>
<evidence type="ECO:0000256" key="4">
    <source>
        <dbReference type="ARBA" id="ARBA00022801"/>
    </source>
</evidence>
<protein>
    <recommendedName>
        <fullName evidence="8">Serine carboxypeptidase S28 family protein</fullName>
    </recommendedName>
</protein>
<keyword evidence="5" id="KW-0325">Glycoprotein</keyword>
<name>A0AAD1ZJS5_9LAMI</name>
<proteinExistence type="inferred from homology"/>
<dbReference type="GO" id="GO:0008239">
    <property type="term" value="F:dipeptidyl-peptidase activity"/>
    <property type="evidence" value="ECO:0007669"/>
    <property type="project" value="TreeGrafter"/>
</dbReference>
<dbReference type="Pfam" id="PF05577">
    <property type="entry name" value="Peptidase_S28"/>
    <property type="match status" value="1"/>
</dbReference>
<dbReference type="GO" id="GO:0070008">
    <property type="term" value="F:serine-type exopeptidase activity"/>
    <property type="evidence" value="ECO:0007669"/>
    <property type="project" value="InterPro"/>
</dbReference>
<keyword evidence="3" id="KW-0732">Signal</keyword>
<evidence type="ECO:0000256" key="3">
    <source>
        <dbReference type="ARBA" id="ARBA00022729"/>
    </source>
</evidence>
<dbReference type="GO" id="GO:0006508">
    <property type="term" value="P:proteolysis"/>
    <property type="evidence" value="ECO:0007669"/>
    <property type="project" value="UniProtKB-KW"/>
</dbReference>
<dbReference type="SUPFAM" id="SSF53474">
    <property type="entry name" value="alpha/beta-Hydrolases"/>
    <property type="match status" value="1"/>
</dbReference>
<dbReference type="Proteomes" id="UP000834106">
    <property type="component" value="Chromosome 9"/>
</dbReference>
<organism evidence="6 7">
    <name type="scientific">Fraxinus pennsylvanica</name>
    <dbReference type="NCBI Taxonomy" id="56036"/>
    <lineage>
        <taxon>Eukaryota</taxon>
        <taxon>Viridiplantae</taxon>
        <taxon>Streptophyta</taxon>
        <taxon>Embryophyta</taxon>
        <taxon>Tracheophyta</taxon>
        <taxon>Spermatophyta</taxon>
        <taxon>Magnoliopsida</taxon>
        <taxon>eudicotyledons</taxon>
        <taxon>Gunneridae</taxon>
        <taxon>Pentapetalae</taxon>
        <taxon>asterids</taxon>
        <taxon>lamiids</taxon>
        <taxon>Lamiales</taxon>
        <taxon>Oleaceae</taxon>
        <taxon>Oleeae</taxon>
        <taxon>Fraxinus</taxon>
    </lineage>
</organism>
<dbReference type="PANTHER" id="PTHR11010:SF96">
    <property type="entry name" value="LYSOSOMAL PRO-X CARBOXYPEPTIDASE-LIKE ISOFORM X1"/>
    <property type="match status" value="1"/>
</dbReference>
<evidence type="ECO:0000313" key="7">
    <source>
        <dbReference type="Proteomes" id="UP000834106"/>
    </source>
</evidence>
<evidence type="ECO:0000256" key="1">
    <source>
        <dbReference type="ARBA" id="ARBA00011079"/>
    </source>
</evidence>
<keyword evidence="2" id="KW-0645">Protease</keyword>
<gene>
    <name evidence="6" type="ORF">FPE_LOCUS15985</name>
</gene>
<keyword evidence="7" id="KW-1185">Reference proteome</keyword>
<reference evidence="6" key="1">
    <citation type="submission" date="2023-05" db="EMBL/GenBank/DDBJ databases">
        <authorList>
            <person name="Huff M."/>
        </authorList>
    </citation>
    <scope>NUCLEOTIDE SEQUENCE</scope>
</reference>
<dbReference type="PANTHER" id="PTHR11010">
    <property type="entry name" value="PROTEASE S28 PRO-X CARBOXYPEPTIDASE-RELATED"/>
    <property type="match status" value="1"/>
</dbReference>
<sequence length="135" mass="14823">MEEALKNDTIRGYLTSAQAMADYAEILIYIKEKLSAHNSPIIVIGGSYGGSKNSPFISMLRYPHIALGALASSAPILYFDDITPQNGYFSIVTKGFKEVSQTCYETIRESWSKIDKVGSKPSGLSILSQKFKLCS</sequence>
<evidence type="ECO:0000256" key="2">
    <source>
        <dbReference type="ARBA" id="ARBA00022670"/>
    </source>
</evidence>
<dbReference type="AlphaFoldDB" id="A0AAD1ZJS5"/>
<dbReference type="InterPro" id="IPR008758">
    <property type="entry name" value="Peptidase_S28"/>
</dbReference>
<dbReference type="InterPro" id="IPR029058">
    <property type="entry name" value="AB_hydrolase_fold"/>
</dbReference>
<dbReference type="Gene3D" id="3.40.50.1820">
    <property type="entry name" value="alpha/beta hydrolase"/>
    <property type="match status" value="1"/>
</dbReference>